<name>A0A5B7CR08_PORTR</name>
<reference evidence="2 3" key="1">
    <citation type="submission" date="2019-05" db="EMBL/GenBank/DDBJ databases">
        <title>Another draft genome of Portunus trituberculatus and its Hox gene families provides insights of decapod evolution.</title>
        <authorList>
            <person name="Jeong J.-H."/>
            <person name="Song I."/>
            <person name="Kim S."/>
            <person name="Choi T."/>
            <person name="Kim D."/>
            <person name="Ryu S."/>
            <person name="Kim W."/>
        </authorList>
    </citation>
    <scope>NUCLEOTIDE SEQUENCE [LARGE SCALE GENOMIC DNA]</scope>
    <source>
        <tissue evidence="2">Muscle</tissue>
    </source>
</reference>
<organism evidence="2 3">
    <name type="scientific">Portunus trituberculatus</name>
    <name type="common">Swimming crab</name>
    <name type="synonym">Neptunus trituberculatus</name>
    <dbReference type="NCBI Taxonomy" id="210409"/>
    <lineage>
        <taxon>Eukaryota</taxon>
        <taxon>Metazoa</taxon>
        <taxon>Ecdysozoa</taxon>
        <taxon>Arthropoda</taxon>
        <taxon>Crustacea</taxon>
        <taxon>Multicrustacea</taxon>
        <taxon>Malacostraca</taxon>
        <taxon>Eumalacostraca</taxon>
        <taxon>Eucarida</taxon>
        <taxon>Decapoda</taxon>
        <taxon>Pleocyemata</taxon>
        <taxon>Brachyura</taxon>
        <taxon>Eubrachyura</taxon>
        <taxon>Portunoidea</taxon>
        <taxon>Portunidae</taxon>
        <taxon>Portuninae</taxon>
        <taxon>Portunus</taxon>
    </lineage>
</organism>
<gene>
    <name evidence="2" type="ORF">E2C01_004205</name>
</gene>
<proteinExistence type="predicted"/>
<protein>
    <submittedName>
        <fullName evidence="2">Uncharacterized protein</fullName>
    </submittedName>
</protein>
<accession>A0A5B7CR08</accession>
<evidence type="ECO:0000313" key="3">
    <source>
        <dbReference type="Proteomes" id="UP000324222"/>
    </source>
</evidence>
<comment type="caution">
    <text evidence="2">The sequence shown here is derived from an EMBL/GenBank/DDBJ whole genome shotgun (WGS) entry which is preliminary data.</text>
</comment>
<evidence type="ECO:0000256" key="1">
    <source>
        <dbReference type="SAM" id="MobiDB-lite"/>
    </source>
</evidence>
<evidence type="ECO:0000313" key="2">
    <source>
        <dbReference type="EMBL" id="MPC11538.1"/>
    </source>
</evidence>
<dbReference type="EMBL" id="VSRR010000168">
    <property type="protein sequence ID" value="MPC11538.1"/>
    <property type="molecule type" value="Genomic_DNA"/>
</dbReference>
<feature type="region of interest" description="Disordered" evidence="1">
    <location>
        <begin position="1"/>
        <end position="45"/>
    </location>
</feature>
<sequence>MEKPQQGRGGGFGGGGGGGGGGGNNLLDGMPRTEEHNVQTAPPHRQIRTLSLSRHYIYFYKEQWGVKSVVWRGTARCWLRSTPGGGKNLIQVCFLTMDGIGRGRVVRTREGKDR</sequence>
<keyword evidence="3" id="KW-1185">Reference proteome</keyword>
<dbReference type="AlphaFoldDB" id="A0A5B7CR08"/>
<feature type="compositionally biased region" description="Gly residues" evidence="1">
    <location>
        <begin position="7"/>
        <end position="24"/>
    </location>
</feature>
<dbReference type="Proteomes" id="UP000324222">
    <property type="component" value="Unassembled WGS sequence"/>
</dbReference>